<comment type="caution">
    <text evidence="1">The sequence shown here is derived from an EMBL/GenBank/DDBJ whole genome shotgun (WGS) entry which is preliminary data.</text>
</comment>
<accession>A0AAW8D7U2</accession>
<organism evidence="1 2">
    <name type="scientific">Variovorax boronicumulans</name>
    <dbReference type="NCBI Taxonomy" id="436515"/>
    <lineage>
        <taxon>Bacteria</taxon>
        <taxon>Pseudomonadati</taxon>
        <taxon>Pseudomonadota</taxon>
        <taxon>Betaproteobacteria</taxon>
        <taxon>Burkholderiales</taxon>
        <taxon>Comamonadaceae</taxon>
        <taxon>Variovorax</taxon>
    </lineage>
</organism>
<proteinExistence type="predicted"/>
<gene>
    <name evidence="1" type="ORF">J2W31_004495</name>
</gene>
<protein>
    <submittedName>
        <fullName evidence="1">Uncharacterized protein</fullName>
    </submittedName>
</protein>
<dbReference type="Proteomes" id="UP001242045">
    <property type="component" value="Unassembled WGS sequence"/>
</dbReference>
<name>A0AAW8D7U2_9BURK</name>
<dbReference type="AlphaFoldDB" id="A0AAW8D7U2"/>
<evidence type="ECO:0000313" key="2">
    <source>
        <dbReference type="Proteomes" id="UP001242045"/>
    </source>
</evidence>
<sequence>MYAVLYPALLVIARKHGYALAVHGSMARDFDLVAVPWTAEAGEPAPMVDEMKAAVLGVYTHHEFDHLLTDSHITKKPHGRLSWSIHLTNKGADGPYIDLAVMPRAPR</sequence>
<evidence type="ECO:0000313" key="1">
    <source>
        <dbReference type="EMBL" id="MDP9895370.1"/>
    </source>
</evidence>
<reference evidence="1" key="1">
    <citation type="submission" date="2023-07" db="EMBL/GenBank/DDBJ databases">
        <title>Sorghum-associated microbial communities from plants grown in Nebraska, USA.</title>
        <authorList>
            <person name="Schachtman D."/>
        </authorList>
    </citation>
    <scope>NUCLEOTIDE SEQUENCE</scope>
    <source>
        <strain evidence="1">DS3754</strain>
    </source>
</reference>
<dbReference type="EMBL" id="JAUSRD010000012">
    <property type="protein sequence ID" value="MDP9895370.1"/>
    <property type="molecule type" value="Genomic_DNA"/>
</dbReference>